<keyword evidence="1" id="KW-0472">Membrane</keyword>
<proteinExistence type="predicted"/>
<protein>
    <submittedName>
        <fullName evidence="2">Uncharacterized protein</fullName>
    </submittedName>
</protein>
<keyword evidence="3" id="KW-1185">Reference proteome</keyword>
<gene>
    <name evidence="2" type="ORF">EDB81DRAFT_70794</name>
</gene>
<keyword evidence="1" id="KW-0812">Transmembrane</keyword>
<dbReference type="EMBL" id="JAGMUV010000012">
    <property type="protein sequence ID" value="KAH7137576.1"/>
    <property type="molecule type" value="Genomic_DNA"/>
</dbReference>
<comment type="caution">
    <text evidence="2">The sequence shown here is derived from an EMBL/GenBank/DDBJ whole genome shotgun (WGS) entry which is preliminary data.</text>
</comment>
<reference evidence="2" key="1">
    <citation type="journal article" date="2021" name="Nat. Commun.">
        <title>Genetic determinants of endophytism in the Arabidopsis root mycobiome.</title>
        <authorList>
            <person name="Mesny F."/>
            <person name="Miyauchi S."/>
            <person name="Thiergart T."/>
            <person name="Pickel B."/>
            <person name="Atanasova L."/>
            <person name="Karlsson M."/>
            <person name="Huettel B."/>
            <person name="Barry K.W."/>
            <person name="Haridas S."/>
            <person name="Chen C."/>
            <person name="Bauer D."/>
            <person name="Andreopoulos W."/>
            <person name="Pangilinan J."/>
            <person name="LaButti K."/>
            <person name="Riley R."/>
            <person name="Lipzen A."/>
            <person name="Clum A."/>
            <person name="Drula E."/>
            <person name="Henrissat B."/>
            <person name="Kohler A."/>
            <person name="Grigoriev I.V."/>
            <person name="Martin F.M."/>
            <person name="Hacquard S."/>
        </authorList>
    </citation>
    <scope>NUCLEOTIDE SEQUENCE</scope>
    <source>
        <strain evidence="2">MPI-CAGE-AT-0147</strain>
    </source>
</reference>
<sequence>MSVGAVIGADANPWTICAAGSGAFASRLTSVEGCTIPVRLRELSVQICHRRRNILHTRCLPGALLCVSCIEGKRRFTCFEVSLKFEIGLELLVGFVGFVEHFRVCTILVRTDFQSVNRSIGVVNVIDSRVRSAFLKLSRVVFKLSRVMVFLGLGGVSLGLVFGGILTRNSSIWSSNNRLFAKKAEQVHFLALFDMAPLRYFKHR</sequence>
<organism evidence="2 3">
    <name type="scientific">Dactylonectria macrodidyma</name>
    <dbReference type="NCBI Taxonomy" id="307937"/>
    <lineage>
        <taxon>Eukaryota</taxon>
        <taxon>Fungi</taxon>
        <taxon>Dikarya</taxon>
        <taxon>Ascomycota</taxon>
        <taxon>Pezizomycotina</taxon>
        <taxon>Sordariomycetes</taxon>
        <taxon>Hypocreomycetidae</taxon>
        <taxon>Hypocreales</taxon>
        <taxon>Nectriaceae</taxon>
        <taxon>Dactylonectria</taxon>
    </lineage>
</organism>
<name>A0A9P9EIX3_9HYPO</name>
<evidence type="ECO:0000313" key="3">
    <source>
        <dbReference type="Proteomes" id="UP000738349"/>
    </source>
</evidence>
<evidence type="ECO:0000313" key="2">
    <source>
        <dbReference type="EMBL" id="KAH7137576.1"/>
    </source>
</evidence>
<dbReference type="AlphaFoldDB" id="A0A9P9EIX3"/>
<evidence type="ECO:0000256" key="1">
    <source>
        <dbReference type="SAM" id="Phobius"/>
    </source>
</evidence>
<keyword evidence="1" id="KW-1133">Transmembrane helix</keyword>
<feature type="transmembrane region" description="Helical" evidence="1">
    <location>
        <begin position="147"/>
        <end position="166"/>
    </location>
</feature>
<accession>A0A9P9EIX3</accession>
<dbReference type="Proteomes" id="UP000738349">
    <property type="component" value="Unassembled WGS sequence"/>
</dbReference>